<dbReference type="OrthoDB" id="3013020at2759"/>
<feature type="compositionally biased region" description="Basic and acidic residues" evidence="1">
    <location>
        <begin position="68"/>
        <end position="80"/>
    </location>
</feature>
<dbReference type="Proteomes" id="UP000807469">
    <property type="component" value="Unassembled WGS sequence"/>
</dbReference>
<feature type="transmembrane region" description="Helical" evidence="2">
    <location>
        <begin position="274"/>
        <end position="292"/>
    </location>
</feature>
<accession>A0A9P6CNF4</accession>
<keyword evidence="2" id="KW-0472">Membrane</keyword>
<reference evidence="3" key="1">
    <citation type="submission" date="2020-11" db="EMBL/GenBank/DDBJ databases">
        <authorList>
            <consortium name="DOE Joint Genome Institute"/>
            <person name="Ahrendt S."/>
            <person name="Riley R."/>
            <person name="Andreopoulos W."/>
            <person name="Labutti K."/>
            <person name="Pangilinan J."/>
            <person name="Ruiz-Duenas F.J."/>
            <person name="Barrasa J.M."/>
            <person name="Sanchez-Garcia M."/>
            <person name="Camarero S."/>
            <person name="Miyauchi S."/>
            <person name="Serrano A."/>
            <person name="Linde D."/>
            <person name="Babiker R."/>
            <person name="Drula E."/>
            <person name="Ayuso-Fernandez I."/>
            <person name="Pacheco R."/>
            <person name="Padilla G."/>
            <person name="Ferreira P."/>
            <person name="Barriuso J."/>
            <person name="Kellner H."/>
            <person name="Castanera R."/>
            <person name="Alfaro M."/>
            <person name="Ramirez L."/>
            <person name="Pisabarro A.G."/>
            <person name="Kuo A."/>
            <person name="Tritt A."/>
            <person name="Lipzen A."/>
            <person name="He G."/>
            <person name="Yan M."/>
            <person name="Ng V."/>
            <person name="Cullen D."/>
            <person name="Martin F."/>
            <person name="Rosso M.-N."/>
            <person name="Henrissat B."/>
            <person name="Hibbett D."/>
            <person name="Martinez A.T."/>
            <person name="Grigoriev I.V."/>
        </authorList>
    </citation>
    <scope>NUCLEOTIDE SEQUENCE</scope>
    <source>
        <strain evidence="3">CIRM-BRFM 674</strain>
    </source>
</reference>
<evidence type="ECO:0000313" key="4">
    <source>
        <dbReference type="Proteomes" id="UP000807469"/>
    </source>
</evidence>
<dbReference type="EMBL" id="MU155497">
    <property type="protein sequence ID" value="KAF9472792.1"/>
    <property type="molecule type" value="Genomic_DNA"/>
</dbReference>
<feature type="region of interest" description="Disordered" evidence="1">
    <location>
        <begin position="58"/>
        <end position="84"/>
    </location>
</feature>
<dbReference type="AlphaFoldDB" id="A0A9P6CNF4"/>
<keyword evidence="4" id="KW-1185">Reference proteome</keyword>
<name>A0A9P6CNF4_9AGAR</name>
<feature type="compositionally biased region" description="Polar residues" evidence="1">
    <location>
        <begin position="1"/>
        <end position="19"/>
    </location>
</feature>
<keyword evidence="2" id="KW-0812">Transmembrane</keyword>
<protein>
    <submittedName>
        <fullName evidence="3">Uncharacterized protein</fullName>
    </submittedName>
</protein>
<organism evidence="3 4">
    <name type="scientific">Pholiota conissans</name>
    <dbReference type="NCBI Taxonomy" id="109636"/>
    <lineage>
        <taxon>Eukaryota</taxon>
        <taxon>Fungi</taxon>
        <taxon>Dikarya</taxon>
        <taxon>Basidiomycota</taxon>
        <taxon>Agaricomycotina</taxon>
        <taxon>Agaricomycetes</taxon>
        <taxon>Agaricomycetidae</taxon>
        <taxon>Agaricales</taxon>
        <taxon>Agaricineae</taxon>
        <taxon>Strophariaceae</taxon>
        <taxon>Pholiota</taxon>
    </lineage>
</organism>
<keyword evidence="2" id="KW-1133">Transmembrane helix</keyword>
<evidence type="ECO:0000256" key="1">
    <source>
        <dbReference type="SAM" id="MobiDB-lite"/>
    </source>
</evidence>
<feature type="region of interest" description="Disordered" evidence="1">
    <location>
        <begin position="1"/>
        <end position="27"/>
    </location>
</feature>
<sequence length="301" mass="33419">MANSGQNSPPNTPYTANLPSSTTNFTSTWNSPGTGFSNYYSTPFSPTPSHFNARATLGTPVQSKRKFSGKENSHAVTDRNKRTKKPSLTISDKVKLFHGFLKNELQWSYSEALFYTSQATSSLDFNDSVLASADSRIQKWAVSRESITATLQHFFNGHVDYPPSKIIESWYKHPYGRLERESDEMYSTDTPYTDIKPVRPALSSFAAQAVLQKLTREADSAIATSSGLHLALSNKPNSTKKIEWRDIGAMTFENAEGIIKARTSVSASTCFHKLISFLLASSFVTLLIAWAVNQNSRIFDS</sequence>
<gene>
    <name evidence="3" type="ORF">BDN70DRAFT_937918</name>
</gene>
<evidence type="ECO:0000313" key="3">
    <source>
        <dbReference type="EMBL" id="KAF9472792.1"/>
    </source>
</evidence>
<comment type="caution">
    <text evidence="3">The sequence shown here is derived from an EMBL/GenBank/DDBJ whole genome shotgun (WGS) entry which is preliminary data.</text>
</comment>
<evidence type="ECO:0000256" key="2">
    <source>
        <dbReference type="SAM" id="Phobius"/>
    </source>
</evidence>
<proteinExistence type="predicted"/>